<organism evidence="1 2">
    <name type="scientific">Corynebacterium pilbarense</name>
    <dbReference type="NCBI Taxonomy" id="1288393"/>
    <lineage>
        <taxon>Bacteria</taxon>
        <taxon>Bacillati</taxon>
        <taxon>Actinomycetota</taxon>
        <taxon>Actinomycetes</taxon>
        <taxon>Mycobacteriales</taxon>
        <taxon>Corynebacteriaceae</taxon>
        <taxon>Corynebacterium</taxon>
    </lineage>
</organism>
<dbReference type="EMBL" id="JANRML010000004">
    <property type="protein sequence ID" value="MCZ2220706.1"/>
    <property type="molecule type" value="Genomic_DNA"/>
</dbReference>
<dbReference type="RefSeq" id="WP_269027498.1">
    <property type="nucleotide sequence ID" value="NZ_BAABDP010000020.1"/>
</dbReference>
<proteinExistence type="predicted"/>
<protein>
    <submittedName>
        <fullName evidence="1">Uncharacterized protein</fullName>
    </submittedName>
</protein>
<accession>A0A9Q4NRZ1</accession>
<evidence type="ECO:0000313" key="1">
    <source>
        <dbReference type="EMBL" id="MCZ2220706.1"/>
    </source>
</evidence>
<dbReference type="AlphaFoldDB" id="A0A9Q4NRZ1"/>
<comment type="caution">
    <text evidence="1">The sequence shown here is derived from an EMBL/GenBank/DDBJ whole genome shotgun (WGS) entry which is preliminary data.</text>
</comment>
<reference evidence="1" key="1">
    <citation type="submission" date="2022-08" db="EMBL/GenBank/DDBJ databases">
        <title>Corynebacterium sp. nov., isolated from clinical breast specimens.</title>
        <authorList>
            <person name="Zhang T."/>
        </authorList>
    </citation>
    <scope>NUCLEOTIDE SEQUENCE</scope>
    <source>
        <strain evidence="1">CCUG 57942</strain>
    </source>
</reference>
<sequence length="51" mass="5465">MPIPESIAEHLGNQNARPSAAQVLRDLLETAEVPDGTNGAVHAYPGEYHAR</sequence>
<keyword evidence="2" id="KW-1185">Reference proteome</keyword>
<evidence type="ECO:0000313" key="2">
    <source>
        <dbReference type="Proteomes" id="UP001071110"/>
    </source>
</evidence>
<dbReference type="Proteomes" id="UP001071110">
    <property type="component" value="Unassembled WGS sequence"/>
</dbReference>
<name>A0A9Q4NRZ1_9CORY</name>
<gene>
    <name evidence="1" type="ORF">NUW87_04870</name>
</gene>